<dbReference type="InterPro" id="IPR016158">
    <property type="entry name" value="Cullin_homology"/>
</dbReference>
<dbReference type="InterPro" id="IPR045093">
    <property type="entry name" value="Cullin"/>
</dbReference>
<keyword evidence="4" id="KW-1185">Reference proteome</keyword>
<dbReference type="Proteomes" id="UP000194127">
    <property type="component" value="Unassembled WGS sequence"/>
</dbReference>
<dbReference type="RefSeq" id="XP_024337223.1">
    <property type="nucleotide sequence ID" value="XM_024482777.1"/>
</dbReference>
<dbReference type="GO" id="GO:0006511">
    <property type="term" value="P:ubiquitin-dependent protein catabolic process"/>
    <property type="evidence" value="ECO:0007669"/>
    <property type="project" value="InterPro"/>
</dbReference>
<dbReference type="PROSITE" id="PS50069">
    <property type="entry name" value="CULLIN_2"/>
    <property type="match status" value="1"/>
</dbReference>
<dbReference type="PANTHER" id="PTHR11932">
    <property type="entry name" value="CULLIN"/>
    <property type="match status" value="1"/>
</dbReference>
<dbReference type="Pfam" id="PF26557">
    <property type="entry name" value="Cullin_AB"/>
    <property type="match status" value="1"/>
</dbReference>
<evidence type="ECO:0000313" key="3">
    <source>
        <dbReference type="EMBL" id="OSX60429.1"/>
    </source>
</evidence>
<protein>
    <recommendedName>
        <fullName evidence="2">Cullin family profile domain-containing protein</fullName>
    </recommendedName>
</protein>
<dbReference type="GeneID" id="36327726"/>
<organism evidence="3 4">
    <name type="scientific">Postia placenta MAD-698-R-SB12</name>
    <dbReference type="NCBI Taxonomy" id="670580"/>
    <lineage>
        <taxon>Eukaryota</taxon>
        <taxon>Fungi</taxon>
        <taxon>Dikarya</taxon>
        <taxon>Basidiomycota</taxon>
        <taxon>Agaricomycotina</taxon>
        <taxon>Agaricomycetes</taxon>
        <taxon>Polyporales</taxon>
        <taxon>Adustoporiaceae</taxon>
        <taxon>Rhodonia</taxon>
    </lineage>
</organism>
<dbReference type="EMBL" id="KZ110600">
    <property type="protein sequence ID" value="OSX60429.1"/>
    <property type="molecule type" value="Genomic_DNA"/>
</dbReference>
<dbReference type="Gene3D" id="3.30.230.130">
    <property type="entry name" value="Cullin, Chain C, Domain 2"/>
    <property type="match status" value="1"/>
</dbReference>
<evidence type="ECO:0000313" key="4">
    <source>
        <dbReference type="Proteomes" id="UP000194127"/>
    </source>
</evidence>
<evidence type="ECO:0000259" key="2">
    <source>
        <dbReference type="PROSITE" id="PS50069"/>
    </source>
</evidence>
<proteinExistence type="inferred from homology"/>
<accession>A0A1X6MVQ8</accession>
<dbReference type="STRING" id="670580.A0A1X6MVQ8"/>
<reference evidence="3 4" key="1">
    <citation type="submission" date="2017-04" db="EMBL/GenBank/DDBJ databases">
        <title>Genome Sequence of the Model Brown-Rot Fungus Postia placenta SB12.</title>
        <authorList>
            <consortium name="DOE Joint Genome Institute"/>
            <person name="Gaskell J."/>
            <person name="Kersten P."/>
            <person name="Larrondo L.F."/>
            <person name="Canessa P."/>
            <person name="Martinez D."/>
            <person name="Hibbett D."/>
            <person name="Schmoll M."/>
            <person name="Kubicek C.P."/>
            <person name="Martinez A.T."/>
            <person name="Yadav J."/>
            <person name="Master E."/>
            <person name="Magnuson J.K."/>
            <person name="James T."/>
            <person name="Yaver D."/>
            <person name="Berka R."/>
            <person name="Labutti K."/>
            <person name="Lipzen A."/>
            <person name="Aerts A."/>
            <person name="Barry K."/>
            <person name="Henrissat B."/>
            <person name="Blanchette R."/>
            <person name="Grigoriev I."/>
            <person name="Cullen D."/>
        </authorList>
    </citation>
    <scope>NUCLEOTIDE SEQUENCE [LARGE SCALE GENOMIC DNA]</scope>
    <source>
        <strain evidence="3 4">MAD-698-R-SB12</strain>
    </source>
</reference>
<name>A0A1X6MVQ8_9APHY</name>
<feature type="domain" description="Cullin family profile" evidence="2">
    <location>
        <begin position="1"/>
        <end position="109"/>
    </location>
</feature>
<dbReference type="InterPro" id="IPR036317">
    <property type="entry name" value="Cullin_homology_sf"/>
</dbReference>
<dbReference type="AlphaFoldDB" id="A0A1X6MVQ8"/>
<dbReference type="InterPro" id="IPR059120">
    <property type="entry name" value="Cullin-like_AB"/>
</dbReference>
<comment type="similarity">
    <text evidence="1">Belongs to the cullin family.</text>
</comment>
<gene>
    <name evidence="3" type="ORF">POSPLADRAFT_1075100</name>
</gene>
<sequence length="140" mass="16135">MVLNSQTWPTSLQCSDRTLVPAAVQPMCTAFTEFFLKRHTGRKLTWLWNLSRGELQTNYFDKKYILSASFLQMSILLQYNDQDSFGLNELIAATGIAESNLKPLLTGRTKVGTDQRWLRLLRAEFKLHFTKDSCQSPDIR</sequence>
<dbReference type="OrthoDB" id="27073at2759"/>
<evidence type="ECO:0000256" key="1">
    <source>
        <dbReference type="PROSITE-ProRule" id="PRU00330"/>
    </source>
</evidence>
<dbReference type="GO" id="GO:0031625">
    <property type="term" value="F:ubiquitin protein ligase binding"/>
    <property type="evidence" value="ECO:0007669"/>
    <property type="project" value="InterPro"/>
</dbReference>
<dbReference type="SUPFAM" id="SSF75632">
    <property type="entry name" value="Cullin homology domain"/>
    <property type="match status" value="1"/>
</dbReference>